<gene>
    <name evidence="1" type="ORF">BVER_02575c</name>
</gene>
<dbReference type="OrthoDB" id="9132596at2"/>
<dbReference type="EMBL" id="LFJJ01000073">
    <property type="protein sequence ID" value="KND60253.1"/>
    <property type="molecule type" value="Genomic_DNA"/>
</dbReference>
<keyword evidence="2" id="KW-1185">Reference proteome</keyword>
<evidence type="ECO:0000313" key="2">
    <source>
        <dbReference type="Proteomes" id="UP000036959"/>
    </source>
</evidence>
<evidence type="ECO:0000313" key="1">
    <source>
        <dbReference type="EMBL" id="KND60253.1"/>
    </source>
</evidence>
<proteinExistence type="predicted"/>
<name>A0A0L0MD30_9BURK</name>
<accession>A0A0L0MD30</accession>
<organism evidence="1 2">
    <name type="scientific">Candidatus Burkholderia verschuerenii</name>
    <dbReference type="NCBI Taxonomy" id="242163"/>
    <lineage>
        <taxon>Bacteria</taxon>
        <taxon>Pseudomonadati</taxon>
        <taxon>Pseudomonadota</taxon>
        <taxon>Betaproteobacteria</taxon>
        <taxon>Burkholderiales</taxon>
        <taxon>Burkholderiaceae</taxon>
        <taxon>Burkholderia</taxon>
    </lineage>
</organism>
<dbReference type="AlphaFoldDB" id="A0A0L0MD30"/>
<dbReference type="Proteomes" id="UP000036959">
    <property type="component" value="Unassembled WGS sequence"/>
</dbReference>
<dbReference type="RefSeq" id="WP_050453894.1">
    <property type="nucleotide sequence ID" value="NZ_LFJJ01000073.1"/>
</dbReference>
<reference evidence="2" key="1">
    <citation type="submission" date="2015-06" db="EMBL/GenBank/DDBJ databases">
        <title>Comparative genomics of Burkholderia leaf nodule symbionts.</title>
        <authorList>
            <person name="Carlier A."/>
            <person name="Eberl L."/>
            <person name="Pinto-Carbo M."/>
        </authorList>
    </citation>
    <scope>NUCLEOTIDE SEQUENCE [LARGE SCALE GENOMIC DNA]</scope>
    <source>
        <strain evidence="2">UZHbot4</strain>
    </source>
</reference>
<comment type="caution">
    <text evidence="1">The sequence shown here is derived from an EMBL/GenBank/DDBJ whole genome shotgun (WGS) entry which is preliminary data.</text>
</comment>
<sequence length="79" mass="8599">MMLYHHGVALHPTVGRNGNLFVSRVSILEEDGEETSLGGLGYFSNRESAIQFAVRCGTAFIDGEPMPLPPCHLKLVEAN</sequence>
<protein>
    <submittedName>
        <fullName evidence="1">Uncharacterized protein</fullName>
    </submittedName>
</protein>